<evidence type="ECO:0000313" key="1">
    <source>
        <dbReference type="EMBL" id="GIY05411.1"/>
    </source>
</evidence>
<comment type="caution">
    <text evidence="1">The sequence shown here is derived from an EMBL/GenBank/DDBJ whole genome shotgun (WGS) entry which is preliminary data.</text>
</comment>
<gene>
    <name evidence="1" type="primary">Drc7</name>
    <name evidence="1" type="ORF">CEXT_134951</name>
</gene>
<name>A0AAV4QBD3_CAEEX</name>
<dbReference type="PANTHER" id="PTHR35249:SF2">
    <property type="entry name" value="DYNEIN REGULATORY COMPLEX SUBUNIT 7"/>
    <property type="match status" value="1"/>
</dbReference>
<dbReference type="AlphaFoldDB" id="A0AAV4QBD3"/>
<organism evidence="1 2">
    <name type="scientific">Caerostris extrusa</name>
    <name type="common">Bark spider</name>
    <name type="synonym">Caerostris bankana</name>
    <dbReference type="NCBI Taxonomy" id="172846"/>
    <lineage>
        <taxon>Eukaryota</taxon>
        <taxon>Metazoa</taxon>
        <taxon>Ecdysozoa</taxon>
        <taxon>Arthropoda</taxon>
        <taxon>Chelicerata</taxon>
        <taxon>Arachnida</taxon>
        <taxon>Araneae</taxon>
        <taxon>Araneomorphae</taxon>
        <taxon>Entelegynae</taxon>
        <taxon>Araneoidea</taxon>
        <taxon>Araneidae</taxon>
        <taxon>Caerostris</taxon>
    </lineage>
</organism>
<protein>
    <submittedName>
        <fullName evidence="1">Dynein regulatory complex subunit 7</fullName>
    </submittedName>
</protein>
<sequence length="183" mass="21250">MRKLICTYFCPIKITKTAELREWNECAVFLADYVEYTPLKVPTRSPKILHSLDSILKDEVHYEKFLAKAPYSTASTEKKNKYDLDFEKAKKYWIEGEAAEVVESVEMEAKVPVKKTDILYGKRVHFWVLLRLSKDGLSHPIFLEPSTGEMFQVDSPEYLGIEFVWNDKNFGTITKKLTKVAKD</sequence>
<dbReference type="Proteomes" id="UP001054945">
    <property type="component" value="Unassembled WGS sequence"/>
</dbReference>
<dbReference type="GO" id="GO:0031514">
    <property type="term" value="C:motile cilium"/>
    <property type="evidence" value="ECO:0007669"/>
    <property type="project" value="TreeGrafter"/>
</dbReference>
<keyword evidence="2" id="KW-1185">Reference proteome</keyword>
<dbReference type="PANTHER" id="PTHR35249">
    <property type="entry name" value="DYNEIN REGULATORY COMPLEX SUBUNIT 7"/>
    <property type="match status" value="1"/>
</dbReference>
<dbReference type="EMBL" id="BPLR01005839">
    <property type="protein sequence ID" value="GIY05411.1"/>
    <property type="molecule type" value="Genomic_DNA"/>
</dbReference>
<dbReference type="InterPro" id="IPR033551">
    <property type="entry name" value="DRC7/lobo"/>
</dbReference>
<reference evidence="1 2" key="1">
    <citation type="submission" date="2021-06" db="EMBL/GenBank/DDBJ databases">
        <title>Caerostris extrusa draft genome.</title>
        <authorList>
            <person name="Kono N."/>
            <person name="Arakawa K."/>
        </authorList>
    </citation>
    <scope>NUCLEOTIDE SEQUENCE [LARGE SCALE GENOMIC DNA]</scope>
</reference>
<proteinExistence type="predicted"/>
<evidence type="ECO:0000313" key="2">
    <source>
        <dbReference type="Proteomes" id="UP001054945"/>
    </source>
</evidence>
<accession>A0AAV4QBD3</accession>
<dbReference type="GO" id="GO:0048870">
    <property type="term" value="P:cell motility"/>
    <property type="evidence" value="ECO:0007669"/>
    <property type="project" value="TreeGrafter"/>
</dbReference>